<sequence>MKPMRNAHSCTNIGKSARRRILRQKNVQGLQIKEQTKIR</sequence>
<comment type="caution">
    <text evidence="2">The sequence shown here is derived from an EMBL/GenBank/DDBJ whole genome shotgun (WGS) entry which is preliminary data.</text>
</comment>
<evidence type="ECO:0000313" key="3">
    <source>
        <dbReference type="Proteomes" id="UP000070376"/>
    </source>
</evidence>
<protein>
    <submittedName>
        <fullName evidence="2">Uncharacterized protein</fullName>
    </submittedName>
</protein>
<accession>A0A133KSB4</accession>
<proteinExistence type="predicted"/>
<dbReference type="EMBL" id="LRPN01000058">
    <property type="protein sequence ID" value="KWZ82415.1"/>
    <property type="molecule type" value="Genomic_DNA"/>
</dbReference>
<name>A0A133KSB4_HEYCO</name>
<evidence type="ECO:0000256" key="1">
    <source>
        <dbReference type="SAM" id="MobiDB-lite"/>
    </source>
</evidence>
<dbReference type="Proteomes" id="UP000070376">
    <property type="component" value="Unassembled WGS sequence"/>
</dbReference>
<gene>
    <name evidence="2" type="ORF">HMPREF3213_01803</name>
</gene>
<organism evidence="2 3">
    <name type="scientific">Heyndrickxia coagulans</name>
    <name type="common">Weizmannia coagulans</name>
    <dbReference type="NCBI Taxonomy" id="1398"/>
    <lineage>
        <taxon>Bacteria</taxon>
        <taxon>Bacillati</taxon>
        <taxon>Bacillota</taxon>
        <taxon>Bacilli</taxon>
        <taxon>Bacillales</taxon>
        <taxon>Bacillaceae</taxon>
        <taxon>Heyndrickxia</taxon>
    </lineage>
</organism>
<reference evidence="3" key="1">
    <citation type="submission" date="2016-01" db="EMBL/GenBank/DDBJ databases">
        <authorList>
            <person name="Mitreva M."/>
            <person name="Pepin K.H."/>
            <person name="Mihindukulasuriya K.A."/>
            <person name="Fulton R."/>
            <person name="Fronick C."/>
            <person name="O'Laughlin M."/>
            <person name="Miner T."/>
            <person name="Herter B."/>
            <person name="Rosa B.A."/>
            <person name="Cordes M."/>
            <person name="Tomlinson C."/>
            <person name="Wollam A."/>
            <person name="Palsikar V.B."/>
            <person name="Mardis E.R."/>
            <person name="Wilson R.K."/>
        </authorList>
    </citation>
    <scope>NUCLEOTIDE SEQUENCE [LARGE SCALE GENOMIC DNA]</scope>
    <source>
        <strain evidence="3">GED7749B</strain>
    </source>
</reference>
<dbReference type="AlphaFoldDB" id="A0A133KSB4"/>
<evidence type="ECO:0000313" key="2">
    <source>
        <dbReference type="EMBL" id="KWZ82415.1"/>
    </source>
</evidence>
<feature type="region of interest" description="Disordered" evidence="1">
    <location>
        <begin position="1"/>
        <end position="39"/>
    </location>
</feature>